<comment type="caution">
    <text evidence="1">The sequence shown here is derived from an EMBL/GenBank/DDBJ whole genome shotgun (WGS) entry which is preliminary data.</text>
</comment>
<accession>A0ABW5CIU0</accession>
<dbReference type="RefSeq" id="WP_209736120.1">
    <property type="nucleotide sequence ID" value="NZ_CP072611.1"/>
</dbReference>
<dbReference type="Proteomes" id="UP001597371">
    <property type="component" value="Unassembled WGS sequence"/>
</dbReference>
<dbReference type="EMBL" id="JBHUIJ010000002">
    <property type="protein sequence ID" value="MFD2235933.1"/>
    <property type="molecule type" value="Genomic_DNA"/>
</dbReference>
<reference evidence="2" key="1">
    <citation type="journal article" date="2019" name="Int. J. Syst. Evol. Microbiol.">
        <title>The Global Catalogue of Microorganisms (GCM) 10K type strain sequencing project: providing services to taxonomists for standard genome sequencing and annotation.</title>
        <authorList>
            <consortium name="The Broad Institute Genomics Platform"/>
            <consortium name="The Broad Institute Genome Sequencing Center for Infectious Disease"/>
            <person name="Wu L."/>
            <person name="Ma J."/>
        </authorList>
    </citation>
    <scope>NUCLEOTIDE SEQUENCE [LARGE SCALE GENOMIC DNA]</scope>
    <source>
        <strain evidence="2">ZS-35-S2</strain>
    </source>
</reference>
<gene>
    <name evidence="1" type="ORF">ACFSKQ_00455</name>
</gene>
<keyword evidence="2" id="KW-1185">Reference proteome</keyword>
<evidence type="ECO:0000313" key="1">
    <source>
        <dbReference type="EMBL" id="MFD2235933.1"/>
    </source>
</evidence>
<sequence>MATCAHTTTLSASAIMKAAWASYRDLFGSQRFDRKAFSNCLWAAWNEAKADVETAARIAEAKAANTARRAADPVAAAIEDQIASLAYLPAHMSVQRRVAELRRSAA</sequence>
<proteinExistence type="predicted"/>
<name>A0ABW5CIU0_9HYPH</name>
<organism evidence="1 2">
    <name type="scientific">Aureimonas populi</name>
    <dbReference type="NCBI Taxonomy" id="1701758"/>
    <lineage>
        <taxon>Bacteria</taxon>
        <taxon>Pseudomonadati</taxon>
        <taxon>Pseudomonadota</taxon>
        <taxon>Alphaproteobacteria</taxon>
        <taxon>Hyphomicrobiales</taxon>
        <taxon>Aurantimonadaceae</taxon>
        <taxon>Aureimonas</taxon>
    </lineage>
</organism>
<protein>
    <submittedName>
        <fullName evidence="1">Uncharacterized protein</fullName>
    </submittedName>
</protein>
<evidence type="ECO:0000313" key="2">
    <source>
        <dbReference type="Proteomes" id="UP001597371"/>
    </source>
</evidence>